<name>A0AAJ0FP16_9HYPO</name>
<comment type="caution">
    <text evidence="1">The sequence shown here is derived from an EMBL/GenBank/DDBJ whole genome shotgun (WGS) entry which is preliminary data.</text>
</comment>
<protein>
    <submittedName>
        <fullName evidence="1">Uncharacterized protein</fullName>
    </submittedName>
</protein>
<keyword evidence="2" id="KW-1185">Reference proteome</keyword>
<proteinExistence type="predicted"/>
<accession>A0AAJ0FP16</accession>
<gene>
    <name evidence="1" type="ORF">QQS21_010872</name>
</gene>
<evidence type="ECO:0000313" key="2">
    <source>
        <dbReference type="Proteomes" id="UP001251528"/>
    </source>
</evidence>
<evidence type="ECO:0000313" key="1">
    <source>
        <dbReference type="EMBL" id="KAK2591432.1"/>
    </source>
</evidence>
<sequence length="275" mass="30560">MAELLCAATIASLEGRAKLRFQASDDPKPTCLPSLDRRVRLLEDSARITCPPPMENVSWNGLNWRIWRLRAKQHITMMPVTCIKQDPSIFQAMIPDTSEISLDTIKHVFGSYNVTDLPLGSMTWVETDADQDDETNLSLAVQALCYIAGWRGLSFEVIPTNLTDVYVAAVRLSLISETTPLARLPAALPPPGYAGRGYGKKMCCGCCGCQCHSKPAPVDILNVRPARRRRASFSSGRSLPARERTFGRAWLRKLCFWRKKPIMDDSSSTSSLTIV</sequence>
<reference evidence="1" key="1">
    <citation type="submission" date="2023-06" db="EMBL/GenBank/DDBJ databases">
        <title>Conoideocrella luteorostrata (Hypocreales: Clavicipitaceae), a potential biocontrol fungus for elongate hemlock scale in United States Christmas tree production areas.</title>
        <authorList>
            <person name="Barrett H."/>
            <person name="Lovett B."/>
            <person name="Macias A.M."/>
            <person name="Stajich J.E."/>
            <person name="Kasson M.T."/>
        </authorList>
    </citation>
    <scope>NUCLEOTIDE SEQUENCE</scope>
    <source>
        <strain evidence="1">ARSEF 14590</strain>
    </source>
</reference>
<dbReference type="Proteomes" id="UP001251528">
    <property type="component" value="Unassembled WGS sequence"/>
</dbReference>
<dbReference type="EMBL" id="JASWJB010000335">
    <property type="protein sequence ID" value="KAK2591432.1"/>
    <property type="molecule type" value="Genomic_DNA"/>
</dbReference>
<organism evidence="1 2">
    <name type="scientific">Conoideocrella luteorostrata</name>
    <dbReference type="NCBI Taxonomy" id="1105319"/>
    <lineage>
        <taxon>Eukaryota</taxon>
        <taxon>Fungi</taxon>
        <taxon>Dikarya</taxon>
        <taxon>Ascomycota</taxon>
        <taxon>Pezizomycotina</taxon>
        <taxon>Sordariomycetes</taxon>
        <taxon>Hypocreomycetidae</taxon>
        <taxon>Hypocreales</taxon>
        <taxon>Clavicipitaceae</taxon>
        <taxon>Conoideocrella</taxon>
    </lineage>
</organism>
<dbReference type="AlphaFoldDB" id="A0AAJ0FP16"/>